<dbReference type="InterPro" id="IPR005545">
    <property type="entry name" value="YCII"/>
</dbReference>
<organism evidence="3 4">
    <name type="scientific">Phytohabitans houttuyneae</name>
    <dbReference type="NCBI Taxonomy" id="1076126"/>
    <lineage>
        <taxon>Bacteria</taxon>
        <taxon>Bacillati</taxon>
        <taxon>Actinomycetota</taxon>
        <taxon>Actinomycetes</taxon>
        <taxon>Micromonosporales</taxon>
        <taxon>Micromonosporaceae</taxon>
    </lineage>
</organism>
<dbReference type="SUPFAM" id="SSF54909">
    <property type="entry name" value="Dimeric alpha+beta barrel"/>
    <property type="match status" value="1"/>
</dbReference>
<dbReference type="InterPro" id="IPR011008">
    <property type="entry name" value="Dimeric_a/b-barrel"/>
</dbReference>
<evidence type="ECO:0000259" key="2">
    <source>
        <dbReference type="Pfam" id="PF03795"/>
    </source>
</evidence>
<proteinExistence type="inferred from homology"/>
<comment type="similarity">
    <text evidence="1">Belongs to the YciI family.</text>
</comment>
<dbReference type="AlphaFoldDB" id="A0A6V8KUF0"/>
<dbReference type="EMBL" id="BLPF01000004">
    <property type="protein sequence ID" value="GFJ85971.1"/>
    <property type="molecule type" value="Genomic_DNA"/>
</dbReference>
<dbReference type="Gene3D" id="3.30.70.1060">
    <property type="entry name" value="Dimeric alpha+beta barrel"/>
    <property type="match status" value="1"/>
</dbReference>
<gene>
    <name evidence="3" type="ORF">Phou_101510</name>
</gene>
<reference evidence="3 4" key="1">
    <citation type="submission" date="2020-03" db="EMBL/GenBank/DDBJ databases">
        <title>Whole genome shotgun sequence of Phytohabitans houttuyneae NBRC 108639.</title>
        <authorList>
            <person name="Komaki H."/>
            <person name="Tamura T."/>
        </authorList>
    </citation>
    <scope>NUCLEOTIDE SEQUENCE [LARGE SCALE GENOMIC DNA]</scope>
    <source>
        <strain evidence="3 4">NBRC 108639</strain>
    </source>
</reference>
<dbReference type="Pfam" id="PF03795">
    <property type="entry name" value="YCII"/>
    <property type="match status" value="1"/>
</dbReference>
<dbReference type="Proteomes" id="UP000482800">
    <property type="component" value="Unassembled WGS sequence"/>
</dbReference>
<dbReference type="PANTHER" id="PTHR33606:SF3">
    <property type="entry name" value="PROTEIN YCII"/>
    <property type="match status" value="1"/>
</dbReference>
<keyword evidence="4" id="KW-1185">Reference proteome</keyword>
<feature type="domain" description="YCII-related" evidence="2">
    <location>
        <begin position="12"/>
        <end position="82"/>
    </location>
</feature>
<sequence length="90" mass="9607">MWIVELALRETPERMAARPAHREHLAGLHARGVVVMAGPLADDSGAVIVFDVAGEAEVGELLTADPYVATAGVSVVSVREWRPFLTAARC</sequence>
<name>A0A6V8KUF0_9ACTN</name>
<dbReference type="InterPro" id="IPR051807">
    <property type="entry name" value="Sec-metab_biosynth-assoc"/>
</dbReference>
<comment type="caution">
    <text evidence="3">The sequence shown here is derived from an EMBL/GenBank/DDBJ whole genome shotgun (WGS) entry which is preliminary data.</text>
</comment>
<evidence type="ECO:0000256" key="1">
    <source>
        <dbReference type="ARBA" id="ARBA00007689"/>
    </source>
</evidence>
<evidence type="ECO:0000313" key="3">
    <source>
        <dbReference type="EMBL" id="GFJ85971.1"/>
    </source>
</evidence>
<accession>A0A6V8KUF0</accession>
<protein>
    <recommendedName>
        <fullName evidence="2">YCII-related domain-containing protein</fullName>
    </recommendedName>
</protein>
<evidence type="ECO:0000313" key="4">
    <source>
        <dbReference type="Proteomes" id="UP000482800"/>
    </source>
</evidence>
<dbReference type="PANTHER" id="PTHR33606">
    <property type="entry name" value="PROTEIN YCII"/>
    <property type="match status" value="1"/>
</dbReference>
<reference evidence="3 4" key="2">
    <citation type="submission" date="2020-03" db="EMBL/GenBank/DDBJ databases">
        <authorList>
            <person name="Ichikawa N."/>
            <person name="Kimura A."/>
            <person name="Kitahashi Y."/>
            <person name="Uohara A."/>
        </authorList>
    </citation>
    <scope>NUCLEOTIDE SEQUENCE [LARGE SCALE GENOMIC DNA]</scope>
    <source>
        <strain evidence="3 4">NBRC 108639</strain>
    </source>
</reference>
<dbReference type="RefSeq" id="WP_173071326.1">
    <property type="nucleotide sequence ID" value="NZ_BAABGO010000002.1"/>
</dbReference>